<comment type="caution">
    <text evidence="1">The sequence shown here is derived from an EMBL/GenBank/DDBJ whole genome shotgun (WGS) entry which is preliminary data.</text>
</comment>
<gene>
    <name evidence="1" type="ORF">BpHYR1_036811</name>
</gene>
<dbReference type="AlphaFoldDB" id="A0A3M7SHQ7"/>
<evidence type="ECO:0000313" key="2">
    <source>
        <dbReference type="Proteomes" id="UP000276133"/>
    </source>
</evidence>
<reference evidence="1 2" key="1">
    <citation type="journal article" date="2018" name="Sci. Rep.">
        <title>Genomic signatures of local adaptation to the degree of environmental predictability in rotifers.</title>
        <authorList>
            <person name="Franch-Gras L."/>
            <person name="Hahn C."/>
            <person name="Garcia-Roger E.M."/>
            <person name="Carmona M.J."/>
            <person name="Serra M."/>
            <person name="Gomez A."/>
        </authorList>
    </citation>
    <scope>NUCLEOTIDE SEQUENCE [LARGE SCALE GENOMIC DNA]</scope>
    <source>
        <strain evidence="1">HYR1</strain>
    </source>
</reference>
<name>A0A3M7SHQ7_BRAPC</name>
<sequence length="70" mass="8132">MISQSSEIKIEEDIQAETEKLRSKMHLKDTAITFFGFLNKSGLFISSYNLIRTRFLWGVFCPNKSELTEI</sequence>
<organism evidence="1 2">
    <name type="scientific">Brachionus plicatilis</name>
    <name type="common">Marine rotifer</name>
    <name type="synonym">Brachionus muelleri</name>
    <dbReference type="NCBI Taxonomy" id="10195"/>
    <lineage>
        <taxon>Eukaryota</taxon>
        <taxon>Metazoa</taxon>
        <taxon>Spiralia</taxon>
        <taxon>Gnathifera</taxon>
        <taxon>Rotifera</taxon>
        <taxon>Eurotatoria</taxon>
        <taxon>Monogononta</taxon>
        <taxon>Pseudotrocha</taxon>
        <taxon>Ploima</taxon>
        <taxon>Brachionidae</taxon>
        <taxon>Brachionus</taxon>
    </lineage>
</organism>
<proteinExistence type="predicted"/>
<protein>
    <submittedName>
        <fullName evidence="1">Uncharacterized protein</fullName>
    </submittedName>
</protein>
<dbReference type="Proteomes" id="UP000276133">
    <property type="component" value="Unassembled WGS sequence"/>
</dbReference>
<accession>A0A3M7SHQ7</accession>
<keyword evidence="2" id="KW-1185">Reference proteome</keyword>
<evidence type="ECO:0000313" key="1">
    <source>
        <dbReference type="EMBL" id="RNA35291.1"/>
    </source>
</evidence>
<dbReference type="EMBL" id="REGN01001345">
    <property type="protein sequence ID" value="RNA35291.1"/>
    <property type="molecule type" value="Genomic_DNA"/>
</dbReference>